<organism evidence="2 3">
    <name type="scientific">Acyrthosiphon pisum</name>
    <name type="common">Pea aphid</name>
    <dbReference type="NCBI Taxonomy" id="7029"/>
    <lineage>
        <taxon>Eukaryota</taxon>
        <taxon>Metazoa</taxon>
        <taxon>Ecdysozoa</taxon>
        <taxon>Arthropoda</taxon>
        <taxon>Hexapoda</taxon>
        <taxon>Insecta</taxon>
        <taxon>Pterygota</taxon>
        <taxon>Neoptera</taxon>
        <taxon>Paraneoptera</taxon>
        <taxon>Hemiptera</taxon>
        <taxon>Sternorrhyncha</taxon>
        <taxon>Aphidomorpha</taxon>
        <taxon>Aphidoidea</taxon>
        <taxon>Aphididae</taxon>
        <taxon>Macrosiphini</taxon>
        <taxon>Acyrthosiphon</taxon>
    </lineage>
</organism>
<feature type="domain" description="Reverse transcriptase" evidence="1">
    <location>
        <begin position="93"/>
        <end position="218"/>
    </location>
</feature>
<dbReference type="Proteomes" id="UP000007819">
    <property type="component" value="Chromosome X"/>
</dbReference>
<dbReference type="KEGG" id="api:103309872"/>
<dbReference type="InterPro" id="IPR043502">
    <property type="entry name" value="DNA/RNA_pol_sf"/>
</dbReference>
<sequence length="703" mass="79510">MAVKRFESLERKLLANPQLQTLYKEFMDEYLALGHMSIAPTPGHYFVPHHAIYKADDGDAKIRVVFDASARCSTGPSLNSCLLPGKKLQQDIIDVLTRFRIHQHAFTADICKMYRQIQVLPEYRKYQHILWRSSPHDQLVEYQLNTVTYGVTCAPFLAIRVLHAIAETDCTDADQVRDALLYQTYVDDICVGSDSVESALELQSSLQFILAKSGLELKKWSSNTPDILSSVPASDRVCTPLPFNDSEDGGTKVLGLQWNPNNDFFSCALRFQPSPTFTKRGVLSLVARIFDPLGLFGPTVFWAKCIMQRTWQLGLEWDDPLPPDIHADWSSFLSDLPTLSTIRVARHFGTFKQSACYLMGFCDASQLGYAAVVYVLVANSSGDQPAILVGSKTKLALMKPLSIPRLELNAALLLARWLGRIKQTLDPHIKIVGTYGWTDSMIVLSWLTVPHTSFKVYVSNRIHQIRTILPDCQWSHIESTNNPADCASRGVMPSELTKLSLYWQGPAILRANPSTWIRLVAPIPLCSLPEVLPVALTTQINRQDWPEEWFNRFSSYDRMIRVTTLMHRFINHCRRTKFEPSPTLCLNVTEVDCATRSIIRESQSIHFCTLLSELSTGRRVSSKPLARLAPFVTMSESSESVVAFVIALLSYGCKHPILIAKRSHLALLICRRWHRLTWPLRPPCHDITYFATILDRRHSFGCT</sequence>
<evidence type="ECO:0000313" key="3">
    <source>
        <dbReference type="Proteomes" id="UP000007819"/>
    </source>
</evidence>
<dbReference type="InterPro" id="IPR000477">
    <property type="entry name" value="RT_dom"/>
</dbReference>
<evidence type="ECO:0000259" key="1">
    <source>
        <dbReference type="Pfam" id="PF00078"/>
    </source>
</evidence>
<dbReference type="EnsemblMetazoa" id="XM_008186490.1">
    <property type="protein sequence ID" value="XP_008184712.1"/>
    <property type="gene ID" value="LOC103309872"/>
</dbReference>
<protein>
    <recommendedName>
        <fullName evidence="1">Reverse transcriptase domain-containing protein</fullName>
    </recommendedName>
</protein>
<reference evidence="3" key="1">
    <citation type="submission" date="2010-06" db="EMBL/GenBank/DDBJ databases">
        <authorList>
            <person name="Jiang H."/>
            <person name="Abraham K."/>
            <person name="Ali S."/>
            <person name="Alsbrooks S.L."/>
            <person name="Anim B.N."/>
            <person name="Anosike U.S."/>
            <person name="Attaway T."/>
            <person name="Bandaranaike D.P."/>
            <person name="Battles P.K."/>
            <person name="Bell S.N."/>
            <person name="Bell A.V."/>
            <person name="Beltran B."/>
            <person name="Bickham C."/>
            <person name="Bustamante Y."/>
            <person name="Caleb T."/>
            <person name="Canada A."/>
            <person name="Cardenas V."/>
            <person name="Carter K."/>
            <person name="Chacko J."/>
            <person name="Chandrabose M.N."/>
            <person name="Chavez D."/>
            <person name="Chavez A."/>
            <person name="Chen L."/>
            <person name="Chu H.-S."/>
            <person name="Claassen K.J."/>
            <person name="Cockrell R."/>
            <person name="Collins M."/>
            <person name="Cooper J.A."/>
            <person name="Cree A."/>
            <person name="Curry S.M."/>
            <person name="Da Y."/>
            <person name="Dao M.D."/>
            <person name="Das B."/>
            <person name="Davila M.-L."/>
            <person name="Davy-Carroll L."/>
            <person name="Denson S."/>
            <person name="Dinh H."/>
            <person name="Ebong V.E."/>
            <person name="Edwards J.R."/>
            <person name="Egan A."/>
            <person name="El-Daye J."/>
            <person name="Escobedo L."/>
            <person name="Fernandez S."/>
            <person name="Fernando P.R."/>
            <person name="Flagg N."/>
            <person name="Forbes L.D."/>
            <person name="Fowler R.G."/>
            <person name="Fu Q."/>
            <person name="Gabisi R.A."/>
            <person name="Ganer J."/>
            <person name="Garbino Pronczuk A."/>
            <person name="Garcia R.M."/>
            <person name="Garner T."/>
            <person name="Garrett T.E."/>
            <person name="Gonzalez D.A."/>
            <person name="Hamid H."/>
            <person name="Hawkins E.S."/>
            <person name="Hirani K."/>
            <person name="Hogues M.E."/>
            <person name="Hollins B."/>
            <person name="Hsiao C.-H."/>
            <person name="Jabil R."/>
            <person name="James M.L."/>
            <person name="Jhangiani S.N."/>
            <person name="Johnson B."/>
            <person name="Johnson Q."/>
            <person name="Joshi V."/>
            <person name="Kalu J.B."/>
            <person name="Kam C."/>
            <person name="Kashfia A."/>
            <person name="Keebler J."/>
            <person name="Kisamo H."/>
            <person name="Kovar C.L."/>
            <person name="Lago L.A."/>
            <person name="Lai C.-Y."/>
            <person name="Laidlaw J."/>
            <person name="Lara F."/>
            <person name="Le T.-K."/>
            <person name="Lee S.L."/>
            <person name="Legall F.H."/>
            <person name="Lemon S.J."/>
            <person name="Lewis L.R."/>
            <person name="Li B."/>
            <person name="Liu Y."/>
            <person name="Liu Y.-S."/>
            <person name="Lopez J."/>
            <person name="Lozado R.J."/>
            <person name="Lu J."/>
            <person name="Madu R.C."/>
            <person name="Maheshwari M."/>
            <person name="Maheshwari R."/>
            <person name="Malloy K."/>
            <person name="Martinez E."/>
            <person name="Mathew T."/>
            <person name="Mercado I.C."/>
            <person name="Mercado C."/>
            <person name="Meyer B."/>
            <person name="Montgomery K."/>
            <person name="Morgan M.B."/>
            <person name="Munidasa M."/>
            <person name="Nazareth L.V."/>
            <person name="Nelson J."/>
            <person name="Ng B.M."/>
            <person name="Nguyen N.B."/>
            <person name="Nguyen P.Q."/>
            <person name="Nguyen T."/>
            <person name="Obregon M."/>
            <person name="Okwuonu G.O."/>
            <person name="Onwere C.G."/>
            <person name="Orozco G."/>
            <person name="Parra A."/>
            <person name="Patel S."/>
            <person name="Patil S."/>
            <person name="Perez A."/>
            <person name="Perez Y."/>
            <person name="Pham C."/>
            <person name="Primus E.L."/>
            <person name="Pu L.-L."/>
            <person name="Puazo M."/>
            <person name="Qin X."/>
            <person name="Quiroz J.B."/>
            <person name="Reese J."/>
            <person name="Richards S."/>
            <person name="Rives C.M."/>
            <person name="Robberts R."/>
            <person name="Ruiz S.J."/>
            <person name="Ruiz M.J."/>
            <person name="Santibanez J."/>
            <person name="Schneider B.W."/>
            <person name="Sisson I."/>
            <person name="Smith M."/>
            <person name="Sodergren E."/>
            <person name="Song X.-Z."/>
            <person name="Song B.B."/>
            <person name="Summersgill H."/>
            <person name="Thelus R."/>
            <person name="Thornton R.D."/>
            <person name="Trejos Z.Y."/>
            <person name="Usmani K."/>
            <person name="Vattathil S."/>
            <person name="Villasana D."/>
            <person name="Walker D.L."/>
            <person name="Wang S."/>
            <person name="Wang K."/>
            <person name="White C.S."/>
            <person name="Williams A.C."/>
            <person name="Williamson J."/>
            <person name="Wilson K."/>
            <person name="Woghiren I.O."/>
            <person name="Woodworth J.R."/>
            <person name="Worley K.C."/>
            <person name="Wright R.A."/>
            <person name="Wu W."/>
            <person name="Young L."/>
            <person name="Zhang L."/>
            <person name="Zhang J."/>
            <person name="Zhu Y."/>
            <person name="Muzny D.M."/>
            <person name="Weinstock G."/>
            <person name="Gibbs R.A."/>
        </authorList>
    </citation>
    <scope>NUCLEOTIDE SEQUENCE [LARGE SCALE GENOMIC DNA]</scope>
    <source>
        <strain evidence="3">LSR1</strain>
    </source>
</reference>
<dbReference type="Gene3D" id="3.30.70.270">
    <property type="match status" value="1"/>
</dbReference>
<dbReference type="Gene3D" id="3.10.10.10">
    <property type="entry name" value="HIV Type 1 Reverse Transcriptase, subunit A, domain 1"/>
    <property type="match status" value="1"/>
</dbReference>
<name>A0A8R2B729_ACYPI</name>
<dbReference type="RefSeq" id="XP_008184712.1">
    <property type="nucleotide sequence ID" value="XM_008186490.1"/>
</dbReference>
<dbReference type="SUPFAM" id="SSF56672">
    <property type="entry name" value="DNA/RNA polymerases"/>
    <property type="match status" value="1"/>
</dbReference>
<keyword evidence="3" id="KW-1185">Reference proteome</keyword>
<dbReference type="InterPro" id="IPR043128">
    <property type="entry name" value="Rev_trsase/Diguanyl_cyclase"/>
</dbReference>
<proteinExistence type="predicted"/>
<accession>A0A8R2B729</accession>
<dbReference type="InterPro" id="IPR008042">
    <property type="entry name" value="Retrotrans_Pao"/>
</dbReference>
<dbReference type="Pfam" id="PF05380">
    <property type="entry name" value="Peptidase_A17"/>
    <property type="match status" value="1"/>
</dbReference>
<dbReference type="AlphaFoldDB" id="A0A8R2B729"/>
<dbReference type="Pfam" id="PF00078">
    <property type="entry name" value="RVT_1"/>
    <property type="match status" value="1"/>
</dbReference>
<dbReference type="GeneID" id="103309872"/>
<evidence type="ECO:0000313" key="2">
    <source>
        <dbReference type="EnsemblMetazoa" id="XP_008184712.1"/>
    </source>
</evidence>
<dbReference type="GO" id="GO:0071897">
    <property type="term" value="P:DNA biosynthetic process"/>
    <property type="evidence" value="ECO:0007669"/>
    <property type="project" value="UniProtKB-ARBA"/>
</dbReference>
<dbReference type="PANTHER" id="PTHR47331:SF5">
    <property type="entry name" value="RIBONUCLEASE H"/>
    <property type="match status" value="1"/>
</dbReference>
<dbReference type="OrthoDB" id="6626441at2759"/>
<reference evidence="2" key="2">
    <citation type="submission" date="2022-06" db="UniProtKB">
        <authorList>
            <consortium name="EnsemblMetazoa"/>
        </authorList>
    </citation>
    <scope>IDENTIFICATION</scope>
</reference>
<dbReference type="PANTHER" id="PTHR47331">
    <property type="entry name" value="PHD-TYPE DOMAIN-CONTAINING PROTEIN"/>
    <property type="match status" value="1"/>
</dbReference>